<dbReference type="InterPro" id="IPR001584">
    <property type="entry name" value="Integrase_cat-core"/>
</dbReference>
<dbReference type="SUPFAM" id="SSF53098">
    <property type="entry name" value="Ribonuclease H-like"/>
    <property type="match status" value="1"/>
</dbReference>
<dbReference type="RefSeq" id="XP_009801078.1">
    <property type="nucleotide sequence ID" value="XM_009802776.1"/>
</dbReference>
<dbReference type="PANTHER" id="PTHR34222">
    <property type="entry name" value="GAG_PRE-INTEGRS DOMAIN-CONTAINING PROTEIN"/>
    <property type="match status" value="1"/>
</dbReference>
<dbReference type="InterPro" id="IPR036397">
    <property type="entry name" value="RNaseH_sf"/>
</dbReference>
<dbReference type="GO" id="GO:0015074">
    <property type="term" value="P:DNA integration"/>
    <property type="evidence" value="ECO:0007669"/>
    <property type="project" value="InterPro"/>
</dbReference>
<protein>
    <submittedName>
        <fullName evidence="4">Uncharacterized protein LOC104246882</fullName>
    </submittedName>
</protein>
<dbReference type="AlphaFoldDB" id="A0A1U7YD77"/>
<dbReference type="InterPro" id="IPR013103">
    <property type="entry name" value="RVT_2"/>
</dbReference>
<dbReference type="Gene3D" id="3.30.420.10">
    <property type="entry name" value="Ribonuclease H-like superfamily/Ribonuclease H"/>
    <property type="match status" value="1"/>
</dbReference>
<reference evidence="4" key="2">
    <citation type="submission" date="2025-08" db="UniProtKB">
        <authorList>
            <consortium name="RefSeq"/>
        </authorList>
    </citation>
    <scope>IDENTIFICATION</scope>
    <source>
        <tissue evidence="4">Leaf</tissue>
    </source>
</reference>
<keyword evidence="3" id="KW-1185">Reference proteome</keyword>
<feature type="region of interest" description="Disordered" evidence="1">
    <location>
        <begin position="556"/>
        <end position="586"/>
    </location>
</feature>
<name>A0A1U7YD77_NICSY</name>
<organism evidence="3 4">
    <name type="scientific">Nicotiana sylvestris</name>
    <name type="common">Wood tobacco</name>
    <name type="synonym">South American tobacco</name>
    <dbReference type="NCBI Taxonomy" id="4096"/>
    <lineage>
        <taxon>Eukaryota</taxon>
        <taxon>Viridiplantae</taxon>
        <taxon>Streptophyta</taxon>
        <taxon>Embryophyta</taxon>
        <taxon>Tracheophyta</taxon>
        <taxon>Spermatophyta</taxon>
        <taxon>Magnoliopsida</taxon>
        <taxon>eudicotyledons</taxon>
        <taxon>Gunneridae</taxon>
        <taxon>Pentapetalae</taxon>
        <taxon>asterids</taxon>
        <taxon>lamiids</taxon>
        <taxon>Solanales</taxon>
        <taxon>Solanaceae</taxon>
        <taxon>Nicotianoideae</taxon>
        <taxon>Nicotianeae</taxon>
        <taxon>Nicotiana</taxon>
    </lineage>
</organism>
<dbReference type="eggNOG" id="KOG0017">
    <property type="taxonomic scope" value="Eukaryota"/>
</dbReference>
<reference evidence="3" key="1">
    <citation type="journal article" date="2013" name="Genome Biol.">
        <title>Reference genomes and transcriptomes of Nicotiana sylvestris and Nicotiana tomentosiformis.</title>
        <authorList>
            <person name="Sierro N."/>
            <person name="Battey J.N."/>
            <person name="Ouadi S."/>
            <person name="Bovet L."/>
            <person name="Goepfert S."/>
            <person name="Bakaher N."/>
            <person name="Peitsch M.C."/>
            <person name="Ivanov N.V."/>
        </authorList>
    </citation>
    <scope>NUCLEOTIDE SEQUENCE [LARGE SCALE GENOMIC DNA]</scope>
</reference>
<dbReference type="STRING" id="4096.A0A1U7YD77"/>
<feature type="domain" description="Integrase catalytic" evidence="2">
    <location>
        <begin position="331"/>
        <end position="492"/>
    </location>
</feature>
<dbReference type="InterPro" id="IPR043502">
    <property type="entry name" value="DNA/RNA_pol_sf"/>
</dbReference>
<dbReference type="PROSITE" id="PS50994">
    <property type="entry name" value="INTEGRASE"/>
    <property type="match status" value="1"/>
</dbReference>
<evidence type="ECO:0000313" key="3">
    <source>
        <dbReference type="Proteomes" id="UP000189701"/>
    </source>
</evidence>
<evidence type="ECO:0000256" key="1">
    <source>
        <dbReference type="SAM" id="MobiDB-lite"/>
    </source>
</evidence>
<evidence type="ECO:0000259" key="2">
    <source>
        <dbReference type="PROSITE" id="PS50994"/>
    </source>
</evidence>
<proteinExistence type="predicted"/>
<evidence type="ECO:0000313" key="4">
    <source>
        <dbReference type="RefSeq" id="XP_009801078.1"/>
    </source>
</evidence>
<dbReference type="SUPFAM" id="SSF56672">
    <property type="entry name" value="DNA/RNA polymerases"/>
    <property type="match status" value="1"/>
</dbReference>
<gene>
    <name evidence="4" type="primary">LOC104246882</name>
</gene>
<dbReference type="InterPro" id="IPR012337">
    <property type="entry name" value="RNaseH-like_sf"/>
</dbReference>
<feature type="compositionally biased region" description="Low complexity" evidence="1">
    <location>
        <begin position="556"/>
        <end position="571"/>
    </location>
</feature>
<dbReference type="Pfam" id="PF07727">
    <property type="entry name" value="RVT_2"/>
    <property type="match status" value="1"/>
</dbReference>
<accession>A0A1U7YD77</accession>
<sequence>MVSTDSSTSVATDSNASIVEPSHPLYLYPTDNPRTVVVADKFNGMGYGNSNIAAYFFRIKKLWDELAYSITYPNCVSGCKEAFQKLEVDKKLHQFLMGLNDTYTIIMRNILSVKPLPDIDTTYSMMLNDESQCEAQSSAPSFSPETASFSTNVQKSYSGPATAAMQRKPGHTIEKCYKLRGYPNGGPSNNFQPNKFKKPAAYAHVSDSQSVVALDTLIPDNLSEQSTNNNYGFTEEQYEYLLNLFHQTKISQQDTAISKSANFAGLVHCLGVRNCCVFTCNVSRLEGDSWIIDSDAINYMTPNKTLLINLKLLVIPYVVILLNGYRVKGPSLKRPLVLGKIFNGLYLFQVDSFMPYISATSVGDVVSTVSANSVACPSDSIFTNTINTIATNKTVSIGVHLVPPAFDFDISSVKTLRSDNAFELGSSAEAVSFFSSQGIIHQTSCPYTPQQNGVVERKHKHLLETAGSLLFQSKLPLKYWGECLFTATYLINSLIGTNFNQGLLLVFFLAIRCYFPRVCLSLYYFFSPAFFPSSTSTSANYPVSPTVYTSSHVSTTVSTSSTSSSGDPPVSLRRFSRPHHPPSHQKDYICTNVSVSKDSNSTSDACLFEPQFYHQVVSNPAWQAAILAKFQALKANNTWTIVPLPFGKKAISSKRVYKVKQNADGSIERYKARLVIRGDTQQEWIDFNETFSQVVKLTTIRCLLGLSIKKHWTIFQLDVNNAFLHGDLDEEVQASRQWYAKFSSALQSKGYTPSKNDYSLFTKLVGCSLTIVAVYVDDISLTGDDHAEISALK</sequence>
<dbReference type="GO" id="GO:0003676">
    <property type="term" value="F:nucleic acid binding"/>
    <property type="evidence" value="ECO:0007669"/>
    <property type="project" value="InterPro"/>
</dbReference>
<dbReference type="Proteomes" id="UP000189701">
    <property type="component" value="Unplaced"/>
</dbReference>
<dbReference type="PANTHER" id="PTHR34222:SF33">
    <property type="entry name" value="RETROTRANSPOSON GAG DOMAIN-CONTAINING PROTEIN"/>
    <property type="match status" value="1"/>
</dbReference>
<feature type="compositionally biased region" description="Basic residues" evidence="1">
    <location>
        <begin position="574"/>
        <end position="583"/>
    </location>
</feature>